<dbReference type="Pfam" id="PF00589">
    <property type="entry name" value="Phage_integrase"/>
    <property type="match status" value="1"/>
</dbReference>
<evidence type="ECO:0000259" key="2">
    <source>
        <dbReference type="PROSITE" id="PS51898"/>
    </source>
</evidence>
<dbReference type="Proteomes" id="UP000070319">
    <property type="component" value="Unassembled WGS sequence"/>
</dbReference>
<dbReference type="InterPro" id="IPR011010">
    <property type="entry name" value="DNA_brk_join_enz"/>
</dbReference>
<protein>
    <submittedName>
        <fullName evidence="3">Site-specific recombinase, phage integrase family</fullName>
    </submittedName>
</protein>
<dbReference type="InterPro" id="IPR002104">
    <property type="entry name" value="Integrase_catalytic"/>
</dbReference>
<evidence type="ECO:0000313" key="3">
    <source>
        <dbReference type="EMBL" id="KXT43685.1"/>
    </source>
</evidence>
<proteinExistence type="predicted"/>
<dbReference type="GO" id="GO:0006310">
    <property type="term" value="P:DNA recombination"/>
    <property type="evidence" value="ECO:0007669"/>
    <property type="project" value="UniProtKB-KW"/>
</dbReference>
<keyword evidence="1" id="KW-0233">DNA recombination</keyword>
<dbReference type="InterPro" id="IPR013762">
    <property type="entry name" value="Integrase-like_cat_sf"/>
</dbReference>
<dbReference type="PANTHER" id="PTHR30349">
    <property type="entry name" value="PHAGE INTEGRASE-RELATED"/>
    <property type="match status" value="1"/>
</dbReference>
<dbReference type="PROSITE" id="PS51898">
    <property type="entry name" value="TYR_RECOMBINASE"/>
    <property type="match status" value="1"/>
</dbReference>
<dbReference type="GO" id="GO:0003677">
    <property type="term" value="F:DNA binding"/>
    <property type="evidence" value="ECO:0007669"/>
    <property type="project" value="InterPro"/>
</dbReference>
<dbReference type="EMBL" id="LTDF01000155">
    <property type="protein sequence ID" value="KXT43685.1"/>
    <property type="molecule type" value="Genomic_DNA"/>
</dbReference>
<dbReference type="Pfam" id="PF13102">
    <property type="entry name" value="Phage_int_SAM_5"/>
    <property type="match status" value="1"/>
</dbReference>
<accession>A0A139KWX5</accession>
<dbReference type="Gene3D" id="1.10.443.10">
    <property type="entry name" value="Intergrase catalytic core"/>
    <property type="match status" value="1"/>
</dbReference>
<dbReference type="AlphaFoldDB" id="A0A139KWX5"/>
<dbReference type="GO" id="GO:0015074">
    <property type="term" value="P:DNA integration"/>
    <property type="evidence" value="ECO:0007669"/>
    <property type="project" value="InterPro"/>
</dbReference>
<gene>
    <name evidence="3" type="ORF">HMPREF2531_04249</name>
</gene>
<dbReference type="SUPFAM" id="SSF56349">
    <property type="entry name" value="DNA breaking-rejoining enzymes"/>
    <property type="match status" value="1"/>
</dbReference>
<organism evidence="3">
    <name type="scientific">Bacteroides intestinalis</name>
    <dbReference type="NCBI Taxonomy" id="329854"/>
    <lineage>
        <taxon>Bacteria</taxon>
        <taxon>Pseudomonadati</taxon>
        <taxon>Bacteroidota</taxon>
        <taxon>Bacteroidia</taxon>
        <taxon>Bacteroidales</taxon>
        <taxon>Bacteroidaceae</taxon>
        <taxon>Bacteroides</taxon>
    </lineage>
</organism>
<feature type="domain" description="Tyr recombinase" evidence="2">
    <location>
        <begin position="76"/>
        <end position="244"/>
    </location>
</feature>
<comment type="caution">
    <text evidence="3">The sequence shown here is derived from an EMBL/GenBank/DDBJ whole genome shotgun (WGS) entry which is preliminary data.</text>
</comment>
<evidence type="ECO:0000256" key="1">
    <source>
        <dbReference type="ARBA" id="ARBA00023172"/>
    </source>
</evidence>
<sequence length="252" mass="28954">MGGKCSFEEIDVDLCNKFREYLLNAKQLRRPERPISRNSAVGYWSTFRGFLKILYRNKLIHSNVNDFLDKIEPEDVVKDYLSVDELYRLAETPCKIPVLKTASLFSCLTSLRISDILTLRWEEIVNFAAGGKCVHTVTQKTKTEDIIPISDEALQLIGYSLEKTGLVFKGLKRCWTQYPMKEWIRAAGITKNITFHSYRRTFATLQAAAGTDIRTIQSIMAHKSITTTQRYMKVVDSNKRKASNKISLIRKD</sequence>
<dbReference type="InterPro" id="IPR050090">
    <property type="entry name" value="Tyrosine_recombinase_XerCD"/>
</dbReference>
<name>A0A139KWX5_9BACE</name>
<dbReference type="InterPro" id="IPR025269">
    <property type="entry name" value="SAM-like_dom"/>
</dbReference>
<evidence type="ECO:0000313" key="4">
    <source>
        <dbReference type="Proteomes" id="UP000070319"/>
    </source>
</evidence>
<dbReference type="CDD" id="cd01185">
    <property type="entry name" value="INTN1_C_like"/>
    <property type="match status" value="1"/>
</dbReference>
<dbReference type="PANTHER" id="PTHR30349:SF64">
    <property type="entry name" value="PROPHAGE INTEGRASE INTD-RELATED"/>
    <property type="match status" value="1"/>
</dbReference>
<dbReference type="PATRIC" id="fig|329854.7.peg.4322"/>
<reference evidence="3 4" key="1">
    <citation type="submission" date="2016-02" db="EMBL/GenBank/DDBJ databases">
        <authorList>
            <person name="Wen L."/>
            <person name="He K."/>
            <person name="Yang H."/>
        </authorList>
    </citation>
    <scope>NUCLEOTIDE SEQUENCE [LARGE SCALE GENOMIC DNA]</scope>
    <source>
        <strain evidence="3 4">KLE1704</strain>
    </source>
</reference>